<reference evidence="7 8" key="1">
    <citation type="journal article" date="2020" name="BMC Genomics">
        <title>Intraspecific diversification of the crop wild relative Brassica cretica Lam. using demographic model selection.</title>
        <authorList>
            <person name="Kioukis A."/>
            <person name="Michalopoulou V.A."/>
            <person name="Briers L."/>
            <person name="Pirintsos S."/>
            <person name="Studholme D.J."/>
            <person name="Pavlidis P."/>
            <person name="Sarris P.F."/>
        </authorList>
    </citation>
    <scope>NUCLEOTIDE SEQUENCE [LARGE SCALE GENOMIC DNA]</scope>
    <source>
        <strain evidence="8">cv. PFS-1207/04</strain>
    </source>
</reference>
<organism evidence="7 8">
    <name type="scientific">Brassica cretica</name>
    <name type="common">Mustard</name>
    <dbReference type="NCBI Taxonomy" id="69181"/>
    <lineage>
        <taxon>Eukaryota</taxon>
        <taxon>Viridiplantae</taxon>
        <taxon>Streptophyta</taxon>
        <taxon>Embryophyta</taxon>
        <taxon>Tracheophyta</taxon>
        <taxon>Spermatophyta</taxon>
        <taxon>Magnoliopsida</taxon>
        <taxon>eudicotyledons</taxon>
        <taxon>Gunneridae</taxon>
        <taxon>Pentapetalae</taxon>
        <taxon>rosids</taxon>
        <taxon>malvids</taxon>
        <taxon>Brassicales</taxon>
        <taxon>Brassicaceae</taxon>
        <taxon>Brassiceae</taxon>
        <taxon>Brassica</taxon>
    </lineage>
</organism>
<feature type="region of interest" description="Disordered" evidence="4">
    <location>
        <begin position="368"/>
        <end position="388"/>
    </location>
</feature>
<feature type="region of interest" description="Disordered" evidence="4">
    <location>
        <begin position="640"/>
        <end position="677"/>
    </location>
</feature>
<keyword evidence="3" id="KW-0804">Transcription</keyword>
<feature type="compositionally biased region" description="Polar residues" evidence="4">
    <location>
        <begin position="666"/>
        <end position="677"/>
    </location>
</feature>
<evidence type="ECO:0000256" key="1">
    <source>
        <dbReference type="ARBA" id="ARBA00007682"/>
    </source>
</evidence>
<evidence type="ECO:0000256" key="4">
    <source>
        <dbReference type="SAM" id="MobiDB-lite"/>
    </source>
</evidence>
<evidence type="ECO:0000259" key="6">
    <source>
        <dbReference type="Pfam" id="PF04153"/>
    </source>
</evidence>
<evidence type="ECO:0000256" key="2">
    <source>
        <dbReference type="ARBA" id="ARBA00023015"/>
    </source>
</evidence>
<protein>
    <recommendedName>
        <fullName evidence="6">NOT2/NOT3/NOT5 C-terminal domain-containing protein</fullName>
    </recommendedName>
</protein>
<dbReference type="InterPro" id="IPR007282">
    <property type="entry name" value="NOT2/3/5_C"/>
</dbReference>
<dbReference type="PANTHER" id="PTHR23326">
    <property type="entry name" value="CCR4 NOT-RELATED"/>
    <property type="match status" value="1"/>
</dbReference>
<name>A0ABQ7A8D7_BRACR</name>
<evidence type="ECO:0000256" key="5">
    <source>
        <dbReference type="SAM" id="Phobius"/>
    </source>
</evidence>
<proteinExistence type="inferred from homology"/>
<dbReference type="InterPro" id="IPR040168">
    <property type="entry name" value="Not2/3/5"/>
</dbReference>
<dbReference type="EMBL" id="QGKV02002055">
    <property type="protein sequence ID" value="KAF3493927.1"/>
    <property type="molecule type" value="Genomic_DNA"/>
</dbReference>
<sequence>MPVSFNHLRISRSMSRRHGLPPAPPSLPYQVGRDTLSPCVSGTPPCCKVSVPIAHFLLKTSSSRTSLTRSSSINTCFNGPLLWDSEETRRTALPLCLAEEPVYSGGPTSPRSEMHRLPFGGGRSISGVCLLSLPSYPLKRVSKVGPRVSFSWAWTTKSTISASPQTSHPNLKPTVLFFINAVLVLAFLIRISGGFIGVFNLRIMAYHLFKKILYVDSLRRDLFRSLFSLEESTFLPYILLVKEDVSSALLSIGFNFITGLLSCVAVCMEPEDATEITMCCLEGEGWLATSHYVTKFQLSDFVGNALSTHPRPCDTINWVTCGDRGDETKHFYKYSGVYDVEDHSFIPTSKATRGGPRNSVLGAPTLVNATSSRAPPPPSSMGNTAGGGSMSRALISDGGSILSSTGSMGGGGSMSRALISDGGSILSSTGSMGGGGSMSRALISDGGSILSSTGSMGGGGSMSRGLISDGGSILSSTGNMGGGGLMSRALFSDGGSIMSSMGSMDGSTEHNRSMMIGLQGSPQVYSMPGSAYPTAAGGHSQTYVQAMNSLSSMSLMNSIYTTTDYQMDLHQQELMMQSQQSSMGRHGGFYFGDASMPTYPLQLPSAQAVSRSGVISSQTGGPPTIGSRSVNAATGYDQPLQHHQNTSQFGGQKLPAIGQPIRDVGSQPTHATTQSTPDPFGMLGLVNVINQTNPDVTTLALGIDLQAMGLDMTSKENLFKTFASPWANEPLKEDQDHFDLPQCYNAIQLPPPNQEMFRRFAMKTLFYIFYSMPKDEAQLYAANELNNRYWFYHKEHKCWFKRIGKPLLQTNAYERGTYDCFDLDKFETVQKENIVIYYEMLERRPSLPQHRV</sequence>
<evidence type="ECO:0000313" key="8">
    <source>
        <dbReference type="Proteomes" id="UP000266723"/>
    </source>
</evidence>
<dbReference type="Gene3D" id="2.30.30.1020">
    <property type="entry name" value="CCR4-NOT complex subunit 2/3/5, C-terminal domain"/>
    <property type="match status" value="1"/>
</dbReference>
<keyword evidence="5" id="KW-0812">Transmembrane</keyword>
<evidence type="ECO:0000313" key="7">
    <source>
        <dbReference type="EMBL" id="KAF3493927.1"/>
    </source>
</evidence>
<dbReference type="Proteomes" id="UP000266723">
    <property type="component" value="Unassembled WGS sequence"/>
</dbReference>
<feature type="compositionally biased region" description="Polar residues" evidence="4">
    <location>
        <begin position="641"/>
        <end position="650"/>
    </location>
</feature>
<feature type="transmembrane region" description="Helical" evidence="5">
    <location>
        <begin position="175"/>
        <end position="201"/>
    </location>
</feature>
<comment type="caution">
    <text evidence="7">The sequence shown here is derived from an EMBL/GenBank/DDBJ whole genome shotgun (WGS) entry which is preliminary data.</text>
</comment>
<evidence type="ECO:0000256" key="3">
    <source>
        <dbReference type="ARBA" id="ARBA00023163"/>
    </source>
</evidence>
<dbReference type="Pfam" id="PF04153">
    <property type="entry name" value="NOT2_3_5_C"/>
    <property type="match status" value="1"/>
</dbReference>
<keyword evidence="5" id="KW-0472">Membrane</keyword>
<keyword evidence="2" id="KW-0805">Transcription regulation</keyword>
<dbReference type="InterPro" id="IPR038635">
    <property type="entry name" value="CCR4-NOT_su2/3/5_C_sf"/>
</dbReference>
<feature type="domain" description="NOT2/NOT3/NOT5 C-terminal" evidence="6">
    <location>
        <begin position="720"/>
        <end position="841"/>
    </location>
</feature>
<keyword evidence="5" id="KW-1133">Transmembrane helix</keyword>
<comment type="similarity">
    <text evidence="1">Belongs to the CNOT2/3/5 family.</text>
</comment>
<keyword evidence="8" id="KW-1185">Reference proteome</keyword>
<accession>A0ABQ7A8D7</accession>
<gene>
    <name evidence="7" type="ORF">DY000_02052085</name>
</gene>